<dbReference type="AlphaFoldDB" id="A0A815CVX3"/>
<organism evidence="1 2">
    <name type="scientific">Adineta ricciae</name>
    <name type="common">Rotifer</name>
    <dbReference type="NCBI Taxonomy" id="249248"/>
    <lineage>
        <taxon>Eukaryota</taxon>
        <taxon>Metazoa</taxon>
        <taxon>Spiralia</taxon>
        <taxon>Gnathifera</taxon>
        <taxon>Rotifera</taxon>
        <taxon>Eurotatoria</taxon>
        <taxon>Bdelloidea</taxon>
        <taxon>Adinetida</taxon>
        <taxon>Adinetidae</taxon>
        <taxon>Adineta</taxon>
    </lineage>
</organism>
<name>A0A815CVX3_ADIRI</name>
<dbReference type="Proteomes" id="UP000663852">
    <property type="component" value="Unassembled WGS sequence"/>
</dbReference>
<dbReference type="OrthoDB" id="10061075at2759"/>
<proteinExistence type="predicted"/>
<reference evidence="1" key="1">
    <citation type="submission" date="2021-02" db="EMBL/GenBank/DDBJ databases">
        <authorList>
            <person name="Nowell W R."/>
        </authorList>
    </citation>
    <scope>NUCLEOTIDE SEQUENCE</scope>
</reference>
<evidence type="ECO:0008006" key="3">
    <source>
        <dbReference type="Google" id="ProtNLM"/>
    </source>
</evidence>
<gene>
    <name evidence="1" type="ORF">EDS130_LOCUS29931</name>
</gene>
<dbReference type="EMBL" id="CAJNOJ010000206">
    <property type="protein sequence ID" value="CAF1288111.1"/>
    <property type="molecule type" value="Genomic_DNA"/>
</dbReference>
<sequence>MTLLLENHFYTSRSARRCGQPCSETPRKRTDEVTRSSAKETTDLMDDLLNELSHARNTRLLSETENILADEDYVSWTGWTIEQLRNMAMLIVPYMRASKHRTPFEAVCLFWINLKTNLSLRQIGTLFKISTSEESIRRRIEDTFHNLNHLTGAEALNHHTSYSKVFFGDQLSIIWDGTYIYCNKSNDQTLQRD</sequence>
<protein>
    <recommendedName>
        <fullName evidence="3">Transposase Helix-turn-helix domain-containing protein</fullName>
    </recommendedName>
</protein>
<evidence type="ECO:0000313" key="2">
    <source>
        <dbReference type="Proteomes" id="UP000663852"/>
    </source>
</evidence>
<evidence type="ECO:0000313" key="1">
    <source>
        <dbReference type="EMBL" id="CAF1288111.1"/>
    </source>
</evidence>
<comment type="caution">
    <text evidence="1">The sequence shown here is derived from an EMBL/GenBank/DDBJ whole genome shotgun (WGS) entry which is preliminary data.</text>
</comment>
<accession>A0A815CVX3</accession>